<gene>
    <name evidence="4" type="ORF">NDU88_005584</name>
</gene>
<evidence type="ECO:0000313" key="4">
    <source>
        <dbReference type="EMBL" id="KAJ1217998.1"/>
    </source>
</evidence>
<dbReference type="InterPro" id="IPR051557">
    <property type="entry name" value="NipSnap_domain"/>
</dbReference>
<evidence type="ECO:0000256" key="1">
    <source>
        <dbReference type="ARBA" id="ARBA00005291"/>
    </source>
</evidence>
<feature type="domain" description="NIPSNAP" evidence="3">
    <location>
        <begin position="318"/>
        <end position="417"/>
    </location>
</feature>
<dbReference type="PANTHER" id="PTHR21017:SF19">
    <property type="entry name" value="PROTEIN NIPSNAP HOMOLOG 3B"/>
    <property type="match status" value="1"/>
</dbReference>
<protein>
    <recommendedName>
        <fullName evidence="3">NIPSNAP domain-containing protein</fullName>
    </recommendedName>
</protein>
<feature type="domain" description="NIPSNAP" evidence="3">
    <location>
        <begin position="211"/>
        <end position="308"/>
    </location>
</feature>
<sequence>MGRAYVSLDFWQPDSGEGPSGCDTSHASSGHGVQASHQRSGRMVGEQSWLVKVRAPSEHRLEGRVKPGAVYPTSGETAGVDNAQPSSSQGAGAGWTSMEEDLLDYEDNMEEPVMSQQRVVLAGYMPGVVQGGHCKVHRRDMLAGNLPRGEDGFVGSMRVNELQENLGDLRRTGALNIMGGSREQRMSKVDASIQLCAPFASAPQQEDSKFYEFRTYDIKPAKMNDFMKLLSDRIHIRTAHSEMIGFWTVEMGGLNKAFHIWTYDSFAHRKRVRSALTHDKDWQDTRSVLTPMLDKMDVEIAYLVPWCQLGKTEEPGVYELVSFQMKPGGPALWGEAFKASINSHVRTGYTRLMGVFHTEYGLLNKVHVLWWHKDPDSRAAGRHFAHEDAGVVAAVRESTRFLVSQKNMLLVPAPFSPLK</sequence>
<dbReference type="PANTHER" id="PTHR21017">
    <property type="entry name" value="NIPSNAP-RELATED"/>
    <property type="match status" value="1"/>
</dbReference>
<keyword evidence="5" id="KW-1185">Reference proteome</keyword>
<dbReference type="InterPro" id="IPR011008">
    <property type="entry name" value="Dimeric_a/b-barrel"/>
</dbReference>
<dbReference type="GO" id="GO:0000423">
    <property type="term" value="P:mitophagy"/>
    <property type="evidence" value="ECO:0007669"/>
    <property type="project" value="UniProtKB-ARBA"/>
</dbReference>
<comment type="caution">
    <text evidence="4">The sequence shown here is derived from an EMBL/GenBank/DDBJ whole genome shotgun (WGS) entry which is preliminary data.</text>
</comment>
<comment type="similarity">
    <text evidence="1">Belongs to the NipSnap family.</text>
</comment>
<dbReference type="SUPFAM" id="SSF54909">
    <property type="entry name" value="Dimeric alpha+beta barrel"/>
    <property type="match status" value="2"/>
</dbReference>
<accession>A0AAV7WV38</accession>
<dbReference type="AlphaFoldDB" id="A0AAV7WV38"/>
<evidence type="ECO:0000313" key="5">
    <source>
        <dbReference type="Proteomes" id="UP001066276"/>
    </source>
</evidence>
<feature type="region of interest" description="Disordered" evidence="2">
    <location>
        <begin position="15"/>
        <end position="45"/>
    </location>
</feature>
<proteinExistence type="inferred from homology"/>
<dbReference type="Proteomes" id="UP001066276">
    <property type="component" value="Chromosome 1_1"/>
</dbReference>
<dbReference type="Pfam" id="PF07978">
    <property type="entry name" value="NIPSNAP"/>
    <property type="match status" value="2"/>
</dbReference>
<feature type="region of interest" description="Disordered" evidence="2">
    <location>
        <begin position="67"/>
        <end position="94"/>
    </location>
</feature>
<dbReference type="InterPro" id="IPR012577">
    <property type="entry name" value="NIPSNAP"/>
</dbReference>
<dbReference type="FunFam" id="3.30.70.100:FF:000017">
    <property type="entry name" value="Protein NipSnap homolog 3A"/>
    <property type="match status" value="1"/>
</dbReference>
<reference evidence="4" key="1">
    <citation type="journal article" date="2022" name="bioRxiv">
        <title>Sequencing and chromosome-scale assembly of the giantPleurodeles waltlgenome.</title>
        <authorList>
            <person name="Brown T."/>
            <person name="Elewa A."/>
            <person name="Iarovenko S."/>
            <person name="Subramanian E."/>
            <person name="Araus A.J."/>
            <person name="Petzold A."/>
            <person name="Susuki M."/>
            <person name="Suzuki K.-i.T."/>
            <person name="Hayashi T."/>
            <person name="Toyoda A."/>
            <person name="Oliveira C."/>
            <person name="Osipova E."/>
            <person name="Leigh N.D."/>
            <person name="Simon A."/>
            <person name="Yun M.H."/>
        </authorList>
    </citation>
    <scope>NUCLEOTIDE SEQUENCE</scope>
    <source>
        <strain evidence="4">20211129_DDA</strain>
        <tissue evidence="4">Liver</tissue>
    </source>
</reference>
<evidence type="ECO:0000259" key="3">
    <source>
        <dbReference type="Pfam" id="PF07978"/>
    </source>
</evidence>
<dbReference type="EMBL" id="JANPWB010000001">
    <property type="protein sequence ID" value="KAJ1217998.1"/>
    <property type="molecule type" value="Genomic_DNA"/>
</dbReference>
<dbReference type="GO" id="GO:0005739">
    <property type="term" value="C:mitochondrion"/>
    <property type="evidence" value="ECO:0007669"/>
    <property type="project" value="TreeGrafter"/>
</dbReference>
<name>A0AAV7WV38_PLEWA</name>
<evidence type="ECO:0000256" key="2">
    <source>
        <dbReference type="SAM" id="MobiDB-lite"/>
    </source>
</evidence>
<organism evidence="4 5">
    <name type="scientific">Pleurodeles waltl</name>
    <name type="common">Iberian ribbed newt</name>
    <dbReference type="NCBI Taxonomy" id="8319"/>
    <lineage>
        <taxon>Eukaryota</taxon>
        <taxon>Metazoa</taxon>
        <taxon>Chordata</taxon>
        <taxon>Craniata</taxon>
        <taxon>Vertebrata</taxon>
        <taxon>Euteleostomi</taxon>
        <taxon>Amphibia</taxon>
        <taxon>Batrachia</taxon>
        <taxon>Caudata</taxon>
        <taxon>Salamandroidea</taxon>
        <taxon>Salamandridae</taxon>
        <taxon>Pleurodelinae</taxon>
        <taxon>Pleurodeles</taxon>
    </lineage>
</organism>
<dbReference type="Gene3D" id="3.30.70.100">
    <property type="match status" value="2"/>
</dbReference>